<dbReference type="PROSITE" id="PS51257">
    <property type="entry name" value="PROKAR_LIPOPROTEIN"/>
    <property type="match status" value="1"/>
</dbReference>
<dbReference type="Proteomes" id="UP000260644">
    <property type="component" value="Unassembled WGS sequence"/>
</dbReference>
<evidence type="ECO:0000256" key="5">
    <source>
        <dbReference type="ARBA" id="ARBA00023237"/>
    </source>
</evidence>
<keyword evidence="9" id="KW-1185">Reference proteome</keyword>
<comment type="subcellular location">
    <subcellularLocation>
        <location evidence="1">Cell outer membrane</location>
    </subcellularLocation>
</comment>
<keyword evidence="5" id="KW-0998">Cell outer membrane</keyword>
<proteinExistence type="inferred from homology"/>
<evidence type="ECO:0000259" key="7">
    <source>
        <dbReference type="Pfam" id="PF14322"/>
    </source>
</evidence>
<dbReference type="AlphaFoldDB" id="A0A3E1Y8I2"/>
<feature type="domain" description="SusD-like N-terminal" evidence="7">
    <location>
        <begin position="22"/>
        <end position="210"/>
    </location>
</feature>
<dbReference type="InterPro" id="IPR033985">
    <property type="entry name" value="SusD-like_N"/>
</dbReference>
<evidence type="ECO:0000313" key="9">
    <source>
        <dbReference type="Proteomes" id="UP000260644"/>
    </source>
</evidence>
<evidence type="ECO:0000256" key="3">
    <source>
        <dbReference type="ARBA" id="ARBA00022729"/>
    </source>
</evidence>
<dbReference type="SUPFAM" id="SSF48452">
    <property type="entry name" value="TPR-like"/>
    <property type="match status" value="1"/>
</dbReference>
<dbReference type="InterPro" id="IPR012944">
    <property type="entry name" value="SusD_RagB_dom"/>
</dbReference>
<evidence type="ECO:0000313" key="8">
    <source>
        <dbReference type="EMBL" id="RFS21700.1"/>
    </source>
</evidence>
<evidence type="ECO:0000256" key="4">
    <source>
        <dbReference type="ARBA" id="ARBA00023136"/>
    </source>
</evidence>
<dbReference type="RefSeq" id="WP_116976244.1">
    <property type="nucleotide sequence ID" value="NZ_QPMM01000007.1"/>
</dbReference>
<dbReference type="OrthoDB" id="649940at2"/>
<gene>
    <name evidence="8" type="ORF">DVR12_13630</name>
</gene>
<accession>A0A3E1Y8I2</accession>
<evidence type="ECO:0000256" key="2">
    <source>
        <dbReference type="ARBA" id="ARBA00006275"/>
    </source>
</evidence>
<organism evidence="8 9">
    <name type="scientific">Chitinophaga silvatica</name>
    <dbReference type="NCBI Taxonomy" id="2282649"/>
    <lineage>
        <taxon>Bacteria</taxon>
        <taxon>Pseudomonadati</taxon>
        <taxon>Bacteroidota</taxon>
        <taxon>Chitinophagia</taxon>
        <taxon>Chitinophagales</taxon>
        <taxon>Chitinophagaceae</taxon>
        <taxon>Chitinophaga</taxon>
    </lineage>
</organism>
<dbReference type="InterPro" id="IPR011990">
    <property type="entry name" value="TPR-like_helical_dom_sf"/>
</dbReference>
<feature type="domain" description="RagB/SusD" evidence="6">
    <location>
        <begin position="359"/>
        <end position="455"/>
    </location>
</feature>
<dbReference type="Pfam" id="PF07980">
    <property type="entry name" value="SusD_RagB"/>
    <property type="match status" value="1"/>
</dbReference>
<keyword evidence="4" id="KW-0472">Membrane</keyword>
<dbReference type="Gene3D" id="1.25.40.390">
    <property type="match status" value="1"/>
</dbReference>
<comment type="similarity">
    <text evidence="2">Belongs to the SusD family.</text>
</comment>
<evidence type="ECO:0000259" key="6">
    <source>
        <dbReference type="Pfam" id="PF07980"/>
    </source>
</evidence>
<protein>
    <submittedName>
        <fullName evidence="8">RagB/SusD family nutrient uptake outer membrane protein</fullName>
    </submittedName>
</protein>
<name>A0A3E1Y8I2_9BACT</name>
<keyword evidence="3" id="KW-0732">Signal</keyword>
<evidence type="ECO:0000256" key="1">
    <source>
        <dbReference type="ARBA" id="ARBA00004442"/>
    </source>
</evidence>
<dbReference type="GO" id="GO:0009279">
    <property type="term" value="C:cell outer membrane"/>
    <property type="evidence" value="ECO:0007669"/>
    <property type="project" value="UniProtKB-SubCell"/>
</dbReference>
<comment type="caution">
    <text evidence="8">The sequence shown here is derived from an EMBL/GenBank/DDBJ whole genome shotgun (WGS) entry which is preliminary data.</text>
</comment>
<sequence>MKKHVLNISVALLSILLVSCNKWLEVQPQDRISEETLFSTPSGFRTALNGIYQQLAQAKLYGRELTWGMLSSMSQDYNTSKVTLEYKAATNSDFKDPNTLTPITNIWSNAYTAIANCNKLLNELDKKDEKFFLAGKSERDLIKGEAIAIRALLHLDMVRIFCVSPAKNNQDVVVPYQDTYPAHTATAMPTTEIMKKITADLKKAQELVATNDTINNIGSLSNGLSTLISGGGGSGGIFFGFRMNRLNYVAIHGLLARAYLYIGDMPNAKAEAEYVYKQFGPAGKKWWTFTPEYLTNTSSRYPKMANDIILAFYDPALIKNITSYTNASYNFQLNDVTSVFPGTERDYRRNLVSPDNTSYKWLEATMQAELVPQQNTIMPVLRMSEIYLIYSECLFREGNSTDALKILNALRNARGKSSSFTDNSDSGFYSELLMEYRREFLAEGQTIFAHKRLNKAMQIGTKRVEVDGRFTPPLPEGEY</sequence>
<dbReference type="Pfam" id="PF14322">
    <property type="entry name" value="SusD-like_3"/>
    <property type="match status" value="1"/>
</dbReference>
<reference evidence="8 9" key="1">
    <citation type="submission" date="2018-07" db="EMBL/GenBank/DDBJ databases">
        <title>Chitinophaga K2CV101002-2 sp. nov., isolated from a monsoon evergreen broad-leaved forest soil.</title>
        <authorList>
            <person name="Lv Y."/>
        </authorList>
    </citation>
    <scope>NUCLEOTIDE SEQUENCE [LARGE SCALE GENOMIC DNA]</scope>
    <source>
        <strain evidence="8 9">GDMCC 1.1288</strain>
    </source>
</reference>
<dbReference type="EMBL" id="QPMM01000007">
    <property type="protein sequence ID" value="RFS21700.1"/>
    <property type="molecule type" value="Genomic_DNA"/>
</dbReference>